<dbReference type="Gene3D" id="2.60.40.3710">
    <property type="match status" value="1"/>
</dbReference>
<keyword evidence="2" id="KW-1003">Cell membrane</keyword>
<evidence type="ECO:0000256" key="6">
    <source>
        <dbReference type="ARBA" id="ARBA00022984"/>
    </source>
</evidence>
<dbReference type="GO" id="GO:0018104">
    <property type="term" value="P:peptidoglycan-protein cross-linking"/>
    <property type="evidence" value="ECO:0007669"/>
    <property type="project" value="TreeGrafter"/>
</dbReference>
<dbReference type="PANTHER" id="PTHR30582:SF2">
    <property type="entry name" value="L,D-TRANSPEPTIDASE YCIB-RELATED"/>
    <property type="match status" value="1"/>
</dbReference>
<name>A0A367ENS3_9ACTN</name>
<feature type="signal peptide" evidence="15">
    <location>
        <begin position="1"/>
        <end position="19"/>
    </location>
</feature>
<evidence type="ECO:0000256" key="8">
    <source>
        <dbReference type="ARBA" id="ARBA00023139"/>
    </source>
</evidence>
<evidence type="ECO:0000256" key="9">
    <source>
        <dbReference type="ARBA" id="ARBA00023288"/>
    </source>
</evidence>
<gene>
    <name evidence="17" type="ORF">DTL70_23810</name>
</gene>
<evidence type="ECO:0000256" key="12">
    <source>
        <dbReference type="ARBA" id="ARBA00060592"/>
    </source>
</evidence>
<dbReference type="CDD" id="cd16913">
    <property type="entry name" value="YkuD_like"/>
    <property type="match status" value="1"/>
</dbReference>
<dbReference type="Gene3D" id="2.40.440.10">
    <property type="entry name" value="L,D-transpeptidase catalytic domain-like"/>
    <property type="match status" value="1"/>
</dbReference>
<dbReference type="InterPro" id="IPR038063">
    <property type="entry name" value="Transpep_catalytic_dom"/>
</dbReference>
<dbReference type="InterPro" id="IPR005490">
    <property type="entry name" value="LD_TPept_cat_dom"/>
</dbReference>
<dbReference type="PROSITE" id="PS52029">
    <property type="entry name" value="LD_TPASE"/>
    <property type="match status" value="1"/>
</dbReference>
<keyword evidence="11 13" id="KW-0961">Cell wall biogenesis/degradation</keyword>
<evidence type="ECO:0000256" key="3">
    <source>
        <dbReference type="ARBA" id="ARBA00022679"/>
    </source>
</evidence>
<dbReference type="GO" id="GO:0071555">
    <property type="term" value="P:cell wall organization"/>
    <property type="evidence" value="ECO:0007669"/>
    <property type="project" value="UniProtKB-UniRule"/>
</dbReference>
<evidence type="ECO:0000256" key="7">
    <source>
        <dbReference type="ARBA" id="ARBA00023136"/>
    </source>
</evidence>
<dbReference type="Proteomes" id="UP000252914">
    <property type="component" value="Unassembled WGS sequence"/>
</dbReference>
<evidence type="ECO:0000256" key="15">
    <source>
        <dbReference type="SAM" id="SignalP"/>
    </source>
</evidence>
<sequence>MVRALVAGLALLCAAPAGCGPMDDGKPPEDAIQVKPADGADDVPTDARVEVSVPEGKLHSVRMERKGKDAGRPVAGRFSPDRRSWRPVPATDADTAEHPDGQRSGTVLELASTYVVDVVAVDGQGDRVIRHATFSTRVPPHRFVGYFRPEDDQTVGTAMIVSLDFNRSIADKAAVERAISVTSQPQVPIAAHWFGDNRLDFRPRTYWQPGTEVTLDLRLRDVRAAPGVYGTQRKKVRFTIGRDQRSVVDVERRTLTVRRAGRTVEKLKITAGTKKNPTYNGKMVVSEKFAETRMNGDTVGFGDEYDIKDVPHAMRLTRSGTFLHGNYWAPKRTFGQKNTSHGCIGLADKRGGDDKSPAGRFFGQSLVGDLVTVRNSHDSTVKPDNGLGGWNMPWNAWVAGSVLK</sequence>
<evidence type="ECO:0000256" key="2">
    <source>
        <dbReference type="ARBA" id="ARBA00022475"/>
    </source>
</evidence>
<protein>
    <recommendedName>
        <fullName evidence="16">L,D-TPase catalytic domain-containing protein</fullName>
    </recommendedName>
</protein>
<feature type="region of interest" description="Disordered" evidence="14">
    <location>
        <begin position="24"/>
        <end position="44"/>
    </location>
</feature>
<dbReference type="GO" id="GO:0071972">
    <property type="term" value="F:peptidoglycan L,D-transpeptidase activity"/>
    <property type="evidence" value="ECO:0007669"/>
    <property type="project" value="TreeGrafter"/>
</dbReference>
<dbReference type="AlphaFoldDB" id="A0A367ENS3"/>
<dbReference type="UniPathway" id="UPA00219"/>
<dbReference type="InterPro" id="IPR050979">
    <property type="entry name" value="LD-transpeptidase"/>
</dbReference>
<dbReference type="GO" id="GO:0008360">
    <property type="term" value="P:regulation of cell shape"/>
    <property type="evidence" value="ECO:0007669"/>
    <property type="project" value="UniProtKB-UniRule"/>
</dbReference>
<comment type="pathway">
    <text evidence="1 13">Cell wall biogenesis; peptidoglycan biosynthesis.</text>
</comment>
<dbReference type="CDD" id="cd13432">
    <property type="entry name" value="LDT_IgD_like_2"/>
    <property type="match status" value="1"/>
</dbReference>
<dbReference type="Gene3D" id="2.60.40.3780">
    <property type="match status" value="1"/>
</dbReference>
<evidence type="ECO:0000256" key="5">
    <source>
        <dbReference type="ARBA" id="ARBA00022960"/>
    </source>
</evidence>
<evidence type="ECO:0000256" key="11">
    <source>
        <dbReference type="ARBA" id="ARBA00023316"/>
    </source>
</evidence>
<dbReference type="Pfam" id="PF03734">
    <property type="entry name" value="YkuD"/>
    <property type="match status" value="1"/>
</dbReference>
<dbReference type="PANTHER" id="PTHR30582">
    <property type="entry name" value="L,D-TRANSPEPTIDASE"/>
    <property type="match status" value="1"/>
</dbReference>
<dbReference type="EMBL" id="QOIN01000048">
    <property type="protein sequence ID" value="RCG19746.1"/>
    <property type="molecule type" value="Genomic_DNA"/>
</dbReference>
<evidence type="ECO:0000256" key="10">
    <source>
        <dbReference type="ARBA" id="ARBA00023315"/>
    </source>
</evidence>
<dbReference type="Pfam" id="PF17964">
    <property type="entry name" value="Big_10"/>
    <property type="match status" value="1"/>
</dbReference>
<keyword evidence="7" id="KW-0472">Membrane</keyword>
<keyword evidence="3" id="KW-0808">Transferase</keyword>
<feature type="chain" id="PRO_5038991868" description="L,D-TPase catalytic domain-containing protein" evidence="15">
    <location>
        <begin position="20"/>
        <end position="404"/>
    </location>
</feature>
<evidence type="ECO:0000259" key="16">
    <source>
        <dbReference type="PROSITE" id="PS52029"/>
    </source>
</evidence>
<evidence type="ECO:0000313" key="17">
    <source>
        <dbReference type="EMBL" id="RCG19746.1"/>
    </source>
</evidence>
<evidence type="ECO:0000313" key="18">
    <source>
        <dbReference type="Proteomes" id="UP000252914"/>
    </source>
</evidence>
<comment type="pathway">
    <text evidence="12">Glycan biosynthesis.</text>
</comment>
<dbReference type="FunFam" id="2.40.440.10:FF:000005">
    <property type="entry name" value="L,D-transpeptidase 2"/>
    <property type="match status" value="1"/>
</dbReference>
<feature type="active site" description="Proton donor/acceptor" evidence="13">
    <location>
        <position position="324"/>
    </location>
</feature>
<keyword evidence="10" id="KW-0012">Acyltransferase</keyword>
<proteinExistence type="predicted"/>
<keyword evidence="18" id="KW-1185">Reference proteome</keyword>
<evidence type="ECO:0000256" key="4">
    <source>
        <dbReference type="ARBA" id="ARBA00022729"/>
    </source>
</evidence>
<keyword evidence="8" id="KW-0564">Palmitate</keyword>
<accession>A0A367ENS3</accession>
<comment type="caution">
    <text evidence="17">The sequence shown here is derived from an EMBL/GenBank/DDBJ whole genome shotgun (WGS) entry which is preliminary data.</text>
</comment>
<evidence type="ECO:0000256" key="13">
    <source>
        <dbReference type="PROSITE-ProRule" id="PRU01373"/>
    </source>
</evidence>
<keyword evidence="4 15" id="KW-0732">Signal</keyword>
<feature type="domain" description="L,D-TPase catalytic" evidence="16">
    <location>
        <begin position="244"/>
        <end position="374"/>
    </location>
</feature>
<reference evidence="17 18" key="1">
    <citation type="submission" date="2018-06" db="EMBL/GenBank/DDBJ databases">
        <title>Streptomyces reniochalinae sp. nov. and Streptomyces diacarnus sp. nov. from marine sponges.</title>
        <authorList>
            <person name="Li L."/>
        </authorList>
    </citation>
    <scope>NUCLEOTIDE SEQUENCE [LARGE SCALE GENOMIC DNA]</scope>
    <source>
        <strain evidence="17 18">LHW51701</strain>
    </source>
</reference>
<keyword evidence="9" id="KW-0449">Lipoprotein</keyword>
<evidence type="ECO:0000256" key="1">
    <source>
        <dbReference type="ARBA" id="ARBA00004752"/>
    </source>
</evidence>
<evidence type="ECO:0000256" key="14">
    <source>
        <dbReference type="SAM" id="MobiDB-lite"/>
    </source>
</evidence>
<dbReference type="InterPro" id="IPR041280">
    <property type="entry name" value="Big_10"/>
</dbReference>
<keyword evidence="5 13" id="KW-0133">Cell shape</keyword>
<dbReference type="GO" id="GO:0005576">
    <property type="term" value="C:extracellular region"/>
    <property type="evidence" value="ECO:0007669"/>
    <property type="project" value="TreeGrafter"/>
</dbReference>
<organism evidence="17 18">
    <name type="scientific">Streptomyces diacarni</name>
    <dbReference type="NCBI Taxonomy" id="2800381"/>
    <lineage>
        <taxon>Bacteria</taxon>
        <taxon>Bacillati</taxon>
        <taxon>Actinomycetota</taxon>
        <taxon>Actinomycetes</taxon>
        <taxon>Kitasatosporales</taxon>
        <taxon>Streptomycetaceae</taxon>
        <taxon>Streptomyces</taxon>
    </lineage>
</organism>
<feature type="region of interest" description="Disordered" evidence="14">
    <location>
        <begin position="64"/>
        <end position="103"/>
    </location>
</feature>
<keyword evidence="6 13" id="KW-0573">Peptidoglycan synthesis</keyword>
<dbReference type="GO" id="GO:0016746">
    <property type="term" value="F:acyltransferase activity"/>
    <property type="evidence" value="ECO:0007669"/>
    <property type="project" value="UniProtKB-KW"/>
</dbReference>
<feature type="active site" description="Nucleophile" evidence="13">
    <location>
        <position position="343"/>
    </location>
</feature>
<dbReference type="SUPFAM" id="SSF141523">
    <property type="entry name" value="L,D-transpeptidase catalytic domain-like"/>
    <property type="match status" value="1"/>
</dbReference>